<comment type="caution">
    <text evidence="2">The sequence shown here is derived from an EMBL/GenBank/DDBJ whole genome shotgun (WGS) entry which is preliminary data.</text>
</comment>
<dbReference type="EMBL" id="JARESE010000001">
    <property type="protein sequence ID" value="MDE8650457.1"/>
    <property type="molecule type" value="Genomic_DNA"/>
</dbReference>
<dbReference type="InterPro" id="IPR009081">
    <property type="entry name" value="PP-bd_ACP"/>
</dbReference>
<feature type="domain" description="Carrier" evidence="1">
    <location>
        <begin position="1"/>
        <end position="76"/>
    </location>
</feature>
<evidence type="ECO:0000259" key="1">
    <source>
        <dbReference type="PROSITE" id="PS50075"/>
    </source>
</evidence>
<sequence length="78" mass="8470">MTITREAVLAIIAEESRIPLEKLAPEATLIDLDIGSIDIASAVFEIEERFGVTIEPDAISRDFTLGQFVDHVMSLAPG</sequence>
<reference evidence="2 3" key="1">
    <citation type="submission" date="2023-03" db="EMBL/GenBank/DDBJ databases">
        <title>NovoSphingobium album sp. nov. isolated from polycyclic aromatic hydrocarbons- and heavy-metal polluted soil.</title>
        <authorList>
            <person name="Liu Z."/>
            <person name="Wang K."/>
        </authorList>
    </citation>
    <scope>NUCLEOTIDE SEQUENCE [LARGE SCALE GENOMIC DNA]</scope>
    <source>
        <strain evidence="2 3">H3SJ31-1</strain>
    </source>
</reference>
<gene>
    <name evidence="2" type="ORF">PYV00_01835</name>
</gene>
<dbReference type="Pfam" id="PF00550">
    <property type="entry name" value="PP-binding"/>
    <property type="match status" value="1"/>
</dbReference>
<protein>
    <submittedName>
        <fullName evidence="2">Phosphopantetheine-binding protein</fullName>
    </submittedName>
</protein>
<dbReference type="Proteomes" id="UP001216253">
    <property type="component" value="Unassembled WGS sequence"/>
</dbReference>
<dbReference type="RefSeq" id="WP_275226537.1">
    <property type="nucleotide sequence ID" value="NZ_JARESE010000001.1"/>
</dbReference>
<name>A0ABT5WME7_9SPHN</name>
<organism evidence="2 3">
    <name type="scientific">Novosphingobium album</name>
    <name type="common">ex Liu et al. 2023</name>
    <dbReference type="NCBI Taxonomy" id="3031130"/>
    <lineage>
        <taxon>Bacteria</taxon>
        <taxon>Pseudomonadati</taxon>
        <taxon>Pseudomonadota</taxon>
        <taxon>Alphaproteobacteria</taxon>
        <taxon>Sphingomonadales</taxon>
        <taxon>Sphingomonadaceae</taxon>
        <taxon>Novosphingobium</taxon>
    </lineage>
</organism>
<dbReference type="SUPFAM" id="SSF47336">
    <property type="entry name" value="ACP-like"/>
    <property type="match status" value="1"/>
</dbReference>
<keyword evidence="3" id="KW-1185">Reference proteome</keyword>
<dbReference type="PROSITE" id="PS50075">
    <property type="entry name" value="CARRIER"/>
    <property type="match status" value="1"/>
</dbReference>
<proteinExistence type="predicted"/>
<evidence type="ECO:0000313" key="3">
    <source>
        <dbReference type="Proteomes" id="UP001216253"/>
    </source>
</evidence>
<accession>A0ABT5WME7</accession>
<dbReference type="Gene3D" id="1.10.1200.10">
    <property type="entry name" value="ACP-like"/>
    <property type="match status" value="1"/>
</dbReference>
<dbReference type="InterPro" id="IPR036736">
    <property type="entry name" value="ACP-like_sf"/>
</dbReference>
<evidence type="ECO:0000313" key="2">
    <source>
        <dbReference type="EMBL" id="MDE8650457.1"/>
    </source>
</evidence>